<gene>
    <name evidence="2" type="ORF">Lery_2319</name>
</gene>
<keyword evidence="3" id="KW-1185">Reference proteome</keyword>
<feature type="region of interest" description="Disordered" evidence="1">
    <location>
        <begin position="236"/>
        <end position="260"/>
    </location>
</feature>
<dbReference type="STRING" id="448.Lery_2319"/>
<dbReference type="Proteomes" id="UP000054773">
    <property type="component" value="Unassembled WGS sequence"/>
</dbReference>
<dbReference type="OrthoDB" id="5650359at2"/>
<evidence type="ECO:0000313" key="3">
    <source>
        <dbReference type="Proteomes" id="UP000054773"/>
    </source>
</evidence>
<feature type="compositionally biased region" description="Basic residues" evidence="1">
    <location>
        <begin position="251"/>
        <end position="260"/>
    </location>
</feature>
<dbReference type="RefSeq" id="WP_058527442.1">
    <property type="nucleotide sequence ID" value="NZ_CAAAHY010000006.1"/>
</dbReference>
<evidence type="ECO:0000313" key="2">
    <source>
        <dbReference type="EMBL" id="KTC94152.1"/>
    </source>
</evidence>
<comment type="caution">
    <text evidence="2">The sequence shown here is derived from an EMBL/GenBank/DDBJ whole genome shotgun (WGS) entry which is preliminary data.</text>
</comment>
<dbReference type="EMBL" id="LNYA01000034">
    <property type="protein sequence ID" value="KTC94152.1"/>
    <property type="molecule type" value="Genomic_DNA"/>
</dbReference>
<dbReference type="PATRIC" id="fig|448.7.peg.2438"/>
<accession>A0A0W0TEX6</accession>
<protein>
    <submittedName>
        <fullName evidence="2">Uncharacterized protein</fullName>
    </submittedName>
</protein>
<organism evidence="2 3">
    <name type="scientific">Legionella erythra</name>
    <dbReference type="NCBI Taxonomy" id="448"/>
    <lineage>
        <taxon>Bacteria</taxon>
        <taxon>Pseudomonadati</taxon>
        <taxon>Pseudomonadota</taxon>
        <taxon>Gammaproteobacteria</taxon>
        <taxon>Legionellales</taxon>
        <taxon>Legionellaceae</taxon>
        <taxon>Legionella</taxon>
    </lineage>
</organism>
<reference evidence="2 3" key="1">
    <citation type="submission" date="2015-11" db="EMBL/GenBank/DDBJ databases">
        <title>Genomic analysis of 38 Legionella species identifies large and diverse effector repertoires.</title>
        <authorList>
            <person name="Burstein D."/>
            <person name="Amaro F."/>
            <person name="Zusman T."/>
            <person name="Lifshitz Z."/>
            <person name="Cohen O."/>
            <person name="Gilbert J.A."/>
            <person name="Pupko T."/>
            <person name="Shuman H.A."/>
            <person name="Segal G."/>
        </authorList>
    </citation>
    <scope>NUCLEOTIDE SEQUENCE [LARGE SCALE GENOMIC DNA]</scope>
    <source>
        <strain evidence="2 3">SE-32A-C8</strain>
    </source>
</reference>
<evidence type="ECO:0000256" key="1">
    <source>
        <dbReference type="SAM" id="MobiDB-lite"/>
    </source>
</evidence>
<sequence>MPLTRLHFVELCAEAIASTRKKVTVGNQLSGYVKFHKEIKNGYFEDTIRPLIEELGDYIQVHALIEHAGIGYCREVAWHLLVELGQRIHTAGEIATITVVKSSLIDHGYLQVTLQLNHEKTASVWEIDAWDPRIIDISPRPDESIKNLEYLQYGYPALVYETISSDALDYTTQFLFTETPKPEEGQPDGSCTPVRDMLTKHTGLYSDHTLDKALALKKIPPAGVLHYMQKVSIWQKAPTEGKSQTDEPASKKRRLSSTNN</sequence>
<name>A0A0W0TEX6_LEGER</name>
<dbReference type="AlphaFoldDB" id="A0A0W0TEX6"/>
<proteinExistence type="predicted"/>